<evidence type="ECO:0000313" key="1">
    <source>
        <dbReference type="EMBL" id="MBA4615643.1"/>
    </source>
</evidence>
<proteinExistence type="predicted"/>
<protein>
    <submittedName>
        <fullName evidence="1">Uncharacterized protein</fullName>
    </submittedName>
</protein>
<reference evidence="1" key="1">
    <citation type="journal article" date="2013" name="J. Plant Res.">
        <title>Effect of fungi and light on seed germination of three Opuntia species from semiarid lands of central Mexico.</title>
        <authorList>
            <person name="Delgado-Sanchez P."/>
            <person name="Jimenez-Bremont J.F."/>
            <person name="Guerrero-Gonzalez Mde L."/>
            <person name="Flores J."/>
        </authorList>
    </citation>
    <scope>NUCLEOTIDE SEQUENCE</scope>
    <source>
        <tissue evidence="1">Cladode</tissue>
    </source>
</reference>
<reference evidence="1" key="2">
    <citation type="submission" date="2020-07" db="EMBL/GenBank/DDBJ databases">
        <authorList>
            <person name="Vera ALvarez R."/>
            <person name="Arias-Moreno D.M."/>
            <person name="Jimenez-Jacinto V."/>
            <person name="Jimenez-Bremont J.F."/>
            <person name="Swaminathan K."/>
            <person name="Moose S.P."/>
            <person name="Guerrero-Gonzalez M.L."/>
            <person name="Marino-Ramirez L."/>
            <person name="Landsman D."/>
            <person name="Rodriguez-Kessler M."/>
            <person name="Delgado-Sanchez P."/>
        </authorList>
    </citation>
    <scope>NUCLEOTIDE SEQUENCE</scope>
    <source>
        <tissue evidence="1">Cladode</tissue>
    </source>
</reference>
<dbReference type="AlphaFoldDB" id="A0A7C9CH38"/>
<organism evidence="1">
    <name type="scientific">Opuntia streptacantha</name>
    <name type="common">Prickly pear cactus</name>
    <name type="synonym">Opuntia cardona</name>
    <dbReference type="NCBI Taxonomy" id="393608"/>
    <lineage>
        <taxon>Eukaryota</taxon>
        <taxon>Viridiplantae</taxon>
        <taxon>Streptophyta</taxon>
        <taxon>Embryophyta</taxon>
        <taxon>Tracheophyta</taxon>
        <taxon>Spermatophyta</taxon>
        <taxon>Magnoliopsida</taxon>
        <taxon>eudicotyledons</taxon>
        <taxon>Gunneridae</taxon>
        <taxon>Pentapetalae</taxon>
        <taxon>Caryophyllales</taxon>
        <taxon>Cactineae</taxon>
        <taxon>Cactaceae</taxon>
        <taxon>Opuntioideae</taxon>
        <taxon>Opuntia</taxon>
    </lineage>
</organism>
<dbReference type="EMBL" id="GISG01008158">
    <property type="protein sequence ID" value="MBA4615643.1"/>
    <property type="molecule type" value="Transcribed_RNA"/>
</dbReference>
<name>A0A7C9CH38_OPUST</name>
<sequence>MILNMQGSWLKRLGASRKTLRRPLLRRLITKGCKRKRRTTPLIQMMRTKTMMLRTLTPMLIPNQILSMKIYMMNSEDKDDREPVRSEVLIPCSSSEAIF</sequence>
<accession>A0A7C9CH38</accession>